<sequence length="264" mass="31037">MRIGYAASVGEKSILDSMEFAKINGFNAVEINMNMKCFFPENYDEKDIENIKKYKRENDIEITMHAPEDIFLLNLHEKVRNAGIDRLKEIIEFGKNIDASRMTIHIGPTPYFTLTDKKYYLDDIYHEEYKNILENCLLDLSDCCENKIKLCVENSGRFTQKLYQDVLNNIMNKKNIFLTWDIGHSYFELYDEIKFFKKNIDKIKTVHVHDVNDISDHQVVGNGKIDFSKYVEDIGCKDKVYILEVRPREKALESLKKFIQIMGK</sequence>
<accession>A0ABY8E8R6</accession>
<evidence type="ECO:0000313" key="3">
    <source>
        <dbReference type="Proteomes" id="UP001222800"/>
    </source>
</evidence>
<feature type="domain" description="Xylose isomerase-like TIM barrel" evidence="1">
    <location>
        <begin position="20"/>
        <end position="256"/>
    </location>
</feature>
<dbReference type="InterPro" id="IPR050312">
    <property type="entry name" value="IolE/XylAMocC-like"/>
</dbReference>
<reference evidence="2 3" key="1">
    <citation type="submission" date="2023-03" db="EMBL/GenBank/DDBJ databases">
        <title>Complete genome sequence of Tepidibacter sp. SWIR-1, isolated from a deep-sea hydrothermal vent.</title>
        <authorList>
            <person name="Li X."/>
        </authorList>
    </citation>
    <scope>NUCLEOTIDE SEQUENCE [LARGE SCALE GENOMIC DNA]</scope>
    <source>
        <strain evidence="2 3">SWIR-1</strain>
    </source>
</reference>
<dbReference type="InterPro" id="IPR013022">
    <property type="entry name" value="Xyl_isomerase-like_TIM-brl"/>
</dbReference>
<dbReference type="Pfam" id="PF01261">
    <property type="entry name" value="AP_endonuc_2"/>
    <property type="match status" value="1"/>
</dbReference>
<dbReference type="Proteomes" id="UP001222800">
    <property type="component" value="Chromosome"/>
</dbReference>
<dbReference type="RefSeq" id="WP_277731227.1">
    <property type="nucleotide sequence ID" value="NZ_CP120733.1"/>
</dbReference>
<proteinExistence type="predicted"/>
<dbReference type="PANTHER" id="PTHR12110">
    <property type="entry name" value="HYDROXYPYRUVATE ISOMERASE"/>
    <property type="match status" value="1"/>
</dbReference>
<evidence type="ECO:0000259" key="1">
    <source>
        <dbReference type="Pfam" id="PF01261"/>
    </source>
</evidence>
<gene>
    <name evidence="2" type="ORF">P4S50_13010</name>
</gene>
<dbReference type="SUPFAM" id="SSF51658">
    <property type="entry name" value="Xylose isomerase-like"/>
    <property type="match status" value="1"/>
</dbReference>
<dbReference type="InterPro" id="IPR036237">
    <property type="entry name" value="Xyl_isomerase-like_sf"/>
</dbReference>
<dbReference type="Gene3D" id="3.20.20.150">
    <property type="entry name" value="Divalent-metal-dependent TIM barrel enzymes"/>
    <property type="match status" value="1"/>
</dbReference>
<keyword evidence="2" id="KW-0413">Isomerase</keyword>
<organism evidence="2 3">
    <name type="scientific">Tepidibacter hydrothermalis</name>
    <dbReference type="NCBI Taxonomy" id="3036126"/>
    <lineage>
        <taxon>Bacteria</taxon>
        <taxon>Bacillati</taxon>
        <taxon>Bacillota</taxon>
        <taxon>Clostridia</taxon>
        <taxon>Peptostreptococcales</taxon>
        <taxon>Peptostreptococcaceae</taxon>
        <taxon>Tepidibacter</taxon>
    </lineage>
</organism>
<protein>
    <submittedName>
        <fullName evidence="2">Sugar phosphate isomerase/epimerase</fullName>
    </submittedName>
</protein>
<name>A0ABY8E8R6_9FIRM</name>
<dbReference type="GO" id="GO:0016853">
    <property type="term" value="F:isomerase activity"/>
    <property type="evidence" value="ECO:0007669"/>
    <property type="project" value="UniProtKB-KW"/>
</dbReference>
<dbReference type="EMBL" id="CP120733">
    <property type="protein sequence ID" value="WFD09302.1"/>
    <property type="molecule type" value="Genomic_DNA"/>
</dbReference>
<dbReference type="PANTHER" id="PTHR12110:SF21">
    <property type="entry name" value="XYLOSE ISOMERASE-LIKE TIM BARREL DOMAIN-CONTAINING PROTEIN"/>
    <property type="match status" value="1"/>
</dbReference>
<keyword evidence="3" id="KW-1185">Reference proteome</keyword>
<evidence type="ECO:0000313" key="2">
    <source>
        <dbReference type="EMBL" id="WFD09302.1"/>
    </source>
</evidence>